<evidence type="ECO:0000256" key="7">
    <source>
        <dbReference type="RuleBase" id="RU363032"/>
    </source>
</evidence>
<dbReference type="PANTHER" id="PTHR30043">
    <property type="entry name" value="PHOSPHONATES TRANSPORT SYSTEM PERMEASE PROTEIN"/>
    <property type="match status" value="1"/>
</dbReference>
<dbReference type="Proteomes" id="UP000724672">
    <property type="component" value="Unassembled WGS sequence"/>
</dbReference>
<evidence type="ECO:0000259" key="8">
    <source>
        <dbReference type="PROSITE" id="PS50928"/>
    </source>
</evidence>
<evidence type="ECO:0000256" key="5">
    <source>
        <dbReference type="ARBA" id="ARBA00022989"/>
    </source>
</evidence>
<feature type="transmembrane region" description="Helical" evidence="7">
    <location>
        <begin position="239"/>
        <end position="260"/>
    </location>
</feature>
<feature type="transmembrane region" description="Helical" evidence="7">
    <location>
        <begin position="207"/>
        <end position="227"/>
    </location>
</feature>
<evidence type="ECO:0000256" key="1">
    <source>
        <dbReference type="ARBA" id="ARBA00004651"/>
    </source>
</evidence>
<feature type="transmembrane region" description="Helical" evidence="7">
    <location>
        <begin position="385"/>
        <end position="403"/>
    </location>
</feature>
<keyword evidence="10" id="KW-1185">Reference proteome</keyword>
<comment type="caution">
    <text evidence="9">The sequence shown here is derived from an EMBL/GenBank/DDBJ whole genome shotgun (WGS) entry which is preliminary data.</text>
</comment>
<dbReference type="PANTHER" id="PTHR30043:SF1">
    <property type="entry name" value="ABC TRANSPORT SYSTEM PERMEASE PROTEIN P69"/>
    <property type="match status" value="1"/>
</dbReference>
<dbReference type="Pfam" id="PF00528">
    <property type="entry name" value="BPD_transp_1"/>
    <property type="match status" value="2"/>
</dbReference>
<feature type="transmembrane region" description="Helical" evidence="7">
    <location>
        <begin position="281"/>
        <end position="298"/>
    </location>
</feature>
<dbReference type="EMBL" id="WSFT01000048">
    <property type="protein sequence ID" value="MBS4539326.1"/>
    <property type="molecule type" value="Genomic_DNA"/>
</dbReference>
<dbReference type="RefSeq" id="WP_203367251.1">
    <property type="nucleotide sequence ID" value="NZ_WSFT01000048.1"/>
</dbReference>
<feature type="domain" description="ABC transmembrane type-1" evidence="8">
    <location>
        <begin position="70"/>
        <end position="255"/>
    </location>
</feature>
<feature type="domain" description="ABC transmembrane type-1" evidence="8">
    <location>
        <begin position="347"/>
        <end position="540"/>
    </location>
</feature>
<evidence type="ECO:0000313" key="10">
    <source>
        <dbReference type="Proteomes" id="UP000724672"/>
    </source>
</evidence>
<comment type="similarity">
    <text evidence="7">Belongs to the binding-protein-dependent transport system permease family.</text>
</comment>
<keyword evidence="3" id="KW-1003">Cell membrane</keyword>
<evidence type="ECO:0000256" key="2">
    <source>
        <dbReference type="ARBA" id="ARBA00022448"/>
    </source>
</evidence>
<dbReference type="GO" id="GO:0005886">
    <property type="term" value="C:plasma membrane"/>
    <property type="evidence" value="ECO:0007669"/>
    <property type="project" value="UniProtKB-SubCell"/>
</dbReference>
<accession>A0A942UZV3</accession>
<keyword evidence="4 7" id="KW-0812">Transmembrane</keyword>
<dbReference type="CDD" id="cd06261">
    <property type="entry name" value="TM_PBP2"/>
    <property type="match status" value="2"/>
</dbReference>
<evidence type="ECO:0000256" key="4">
    <source>
        <dbReference type="ARBA" id="ARBA00022692"/>
    </source>
</evidence>
<dbReference type="InterPro" id="IPR000515">
    <property type="entry name" value="MetI-like"/>
</dbReference>
<keyword evidence="5 7" id="KW-1133">Transmembrane helix</keyword>
<feature type="transmembrane region" description="Helical" evidence="7">
    <location>
        <begin position="74"/>
        <end position="100"/>
    </location>
</feature>
<feature type="transmembrane region" description="Helical" evidence="7">
    <location>
        <begin position="490"/>
        <end position="510"/>
    </location>
</feature>
<comment type="subcellular location">
    <subcellularLocation>
        <location evidence="1 7">Cell membrane</location>
        <topology evidence="1 7">Multi-pass membrane protein</topology>
    </subcellularLocation>
</comment>
<protein>
    <submittedName>
        <fullName evidence="9">ABC transporter permease subunit</fullName>
    </submittedName>
</protein>
<dbReference type="Gene3D" id="1.10.3720.10">
    <property type="entry name" value="MetI-like"/>
    <property type="match status" value="2"/>
</dbReference>
<evidence type="ECO:0000256" key="3">
    <source>
        <dbReference type="ARBA" id="ARBA00022475"/>
    </source>
</evidence>
<feature type="transmembrane region" description="Helical" evidence="7">
    <location>
        <begin position="353"/>
        <end position="373"/>
    </location>
</feature>
<reference evidence="9" key="1">
    <citation type="submission" date="2019-12" db="EMBL/GenBank/DDBJ databases">
        <title>Clostridiaceae gen. nov. sp. nov., isolated from sediment in Xinjiang, China.</title>
        <authorList>
            <person name="Zhang R."/>
        </authorList>
    </citation>
    <scope>NUCLEOTIDE SEQUENCE</scope>
    <source>
        <strain evidence="9">D2Q-11</strain>
    </source>
</reference>
<dbReference type="SUPFAM" id="SSF161098">
    <property type="entry name" value="MetI-like"/>
    <property type="match status" value="2"/>
</dbReference>
<keyword evidence="6 7" id="KW-0472">Membrane</keyword>
<feature type="transmembrane region" description="Helical" evidence="7">
    <location>
        <begin position="409"/>
        <end position="432"/>
    </location>
</feature>
<sequence length="548" mass="62054">MNNSKKFIHLYSKSLLSLGLLLIFILSLFSINWEDKLIHSGGKATLAQISRAIFSPDFSGEILHLSFISTWRTLVYAVAGISLAIIIAFIFGVLSSGILFKNKTTKKIFMHIFRRILGFMRSIHELIWAWLFVAALGLTPFSAIFALAIPYGGTLGRIFSDMLKDVSNKPIEALDSSGASNFQILFYGYLPMVKLDMISYTMYRFECAVRSSAIMSFIGLGGLGYQIQLSLADLAYNEVWTFIFFLVSLVIFIDLWSNILRNILIKDNNKSSIFGLNFKKLSFLLILTLLISSWWFIFKIEGADIFSFFSEKNYYYTKKFLSELIGIGRDDIAYLNLFHWKNALVLTLQTLNMSILAIGFSTIGMLITVIPVARNISDGSLGRTAKWYNRILFSIIRFIYIFSRAVPELIWAMIVIFVFKPGILPGAIALALHNFGILGKLSAEAIEGIDARPIKNLSTSGANSPEQLFYGIIPDIMKKFITYIIYRWEVILRTTIIVGFVGAGGLGHQFKLSMSYFHYTEITLILVCYILLVWFADILSDKMREIIK</sequence>
<evidence type="ECO:0000256" key="6">
    <source>
        <dbReference type="ARBA" id="ARBA00023136"/>
    </source>
</evidence>
<name>A0A942UZV3_9FIRM</name>
<dbReference type="GO" id="GO:0055085">
    <property type="term" value="P:transmembrane transport"/>
    <property type="evidence" value="ECO:0007669"/>
    <property type="project" value="InterPro"/>
</dbReference>
<organism evidence="9 10">
    <name type="scientific">Anaeromonas frigoriresistens</name>
    <dbReference type="NCBI Taxonomy" id="2683708"/>
    <lineage>
        <taxon>Bacteria</taxon>
        <taxon>Bacillati</taxon>
        <taxon>Bacillota</taxon>
        <taxon>Tissierellia</taxon>
        <taxon>Tissierellales</taxon>
        <taxon>Thermohalobacteraceae</taxon>
        <taxon>Anaeromonas</taxon>
    </lineage>
</organism>
<feature type="transmembrane region" description="Helical" evidence="7">
    <location>
        <begin position="516"/>
        <end position="539"/>
    </location>
</feature>
<feature type="transmembrane region" description="Helical" evidence="7">
    <location>
        <begin position="173"/>
        <end position="195"/>
    </location>
</feature>
<feature type="transmembrane region" description="Helical" evidence="7">
    <location>
        <begin position="127"/>
        <end position="153"/>
    </location>
</feature>
<gene>
    <name evidence="9" type="ORF">GOQ27_12695</name>
</gene>
<dbReference type="InterPro" id="IPR035906">
    <property type="entry name" value="MetI-like_sf"/>
</dbReference>
<dbReference type="PROSITE" id="PS50928">
    <property type="entry name" value="ABC_TM1"/>
    <property type="match status" value="2"/>
</dbReference>
<keyword evidence="2 7" id="KW-0813">Transport</keyword>
<evidence type="ECO:0000313" key="9">
    <source>
        <dbReference type="EMBL" id="MBS4539326.1"/>
    </source>
</evidence>
<dbReference type="AlphaFoldDB" id="A0A942UZV3"/>
<proteinExistence type="inferred from homology"/>